<feature type="chain" id="PRO_5044886776" description="protein-tyrosine-phosphatase" evidence="5">
    <location>
        <begin position="24"/>
        <end position="232"/>
    </location>
</feature>
<sequence length="232" mass="26233">MMNKRLASTVLCTVTLTLSSVVARVGRYELSSVDQSLLTFLGESSFARDLVINMIVNDYTTNYYPDIDDRLDNAIEAIELCETDGEPIQVKGRDFLYVGSIGASRNEASLQENGITHIFNWSHSARCDMFDNIEYICITDVSGNKGMMRHLDELDKHVDSLDSIIKSGGRVLVHCFYGKNRSVTHLIAYLMKYEGMTAVEANNLIKETRPKAKPYWDVLEEYASHLENLNNE</sequence>
<keyword evidence="9" id="KW-1185">Reference proteome</keyword>
<evidence type="ECO:0000256" key="3">
    <source>
        <dbReference type="ARBA" id="ARBA00022801"/>
    </source>
</evidence>
<dbReference type="CDD" id="cd14498">
    <property type="entry name" value="DSP"/>
    <property type="match status" value="1"/>
</dbReference>
<evidence type="ECO:0000256" key="1">
    <source>
        <dbReference type="ARBA" id="ARBA00008601"/>
    </source>
</evidence>
<name>A0ABD3R6U3_9STRA</name>
<dbReference type="Pfam" id="PF00782">
    <property type="entry name" value="DSPc"/>
    <property type="match status" value="1"/>
</dbReference>
<dbReference type="InterPro" id="IPR029021">
    <property type="entry name" value="Prot-tyrosine_phosphatase-like"/>
</dbReference>
<evidence type="ECO:0000259" key="7">
    <source>
        <dbReference type="PROSITE" id="PS50056"/>
    </source>
</evidence>
<keyword evidence="5" id="KW-0732">Signal</keyword>
<gene>
    <name evidence="8" type="ORF">ACHAXA_010945</name>
</gene>
<dbReference type="PROSITE" id="PS50056">
    <property type="entry name" value="TYR_PHOSPHATASE_2"/>
    <property type="match status" value="1"/>
</dbReference>
<feature type="domain" description="Tyrosine-protein phosphatase" evidence="6">
    <location>
        <begin position="86"/>
        <end position="231"/>
    </location>
</feature>
<dbReference type="Proteomes" id="UP001530377">
    <property type="component" value="Unassembled WGS sequence"/>
</dbReference>
<dbReference type="InterPro" id="IPR000340">
    <property type="entry name" value="Dual-sp_phosphatase_cat-dom"/>
</dbReference>
<evidence type="ECO:0000256" key="4">
    <source>
        <dbReference type="ARBA" id="ARBA00022912"/>
    </source>
</evidence>
<proteinExistence type="inferred from homology"/>
<keyword evidence="3" id="KW-0378">Hydrolase</keyword>
<dbReference type="PANTHER" id="PTHR10159">
    <property type="entry name" value="DUAL SPECIFICITY PROTEIN PHOSPHATASE"/>
    <property type="match status" value="1"/>
</dbReference>
<dbReference type="PROSITE" id="PS50054">
    <property type="entry name" value="TYR_PHOSPHATASE_DUAL"/>
    <property type="match status" value="1"/>
</dbReference>
<comment type="similarity">
    <text evidence="1">Belongs to the protein-tyrosine phosphatase family. Non-receptor class dual specificity subfamily.</text>
</comment>
<evidence type="ECO:0000256" key="2">
    <source>
        <dbReference type="ARBA" id="ARBA00013064"/>
    </source>
</evidence>
<accession>A0ABD3R6U3</accession>
<dbReference type="GO" id="GO:0004725">
    <property type="term" value="F:protein tyrosine phosphatase activity"/>
    <property type="evidence" value="ECO:0007669"/>
    <property type="project" value="UniProtKB-EC"/>
</dbReference>
<comment type="caution">
    <text evidence="8">The sequence shown here is derived from an EMBL/GenBank/DDBJ whole genome shotgun (WGS) entry which is preliminary data.</text>
</comment>
<dbReference type="Gene3D" id="3.90.190.10">
    <property type="entry name" value="Protein tyrosine phosphatase superfamily"/>
    <property type="match status" value="1"/>
</dbReference>
<evidence type="ECO:0000259" key="6">
    <source>
        <dbReference type="PROSITE" id="PS50054"/>
    </source>
</evidence>
<dbReference type="SUPFAM" id="SSF52799">
    <property type="entry name" value="(Phosphotyrosine protein) phosphatases II"/>
    <property type="match status" value="1"/>
</dbReference>
<feature type="signal peptide" evidence="5">
    <location>
        <begin position="1"/>
        <end position="23"/>
    </location>
</feature>
<dbReference type="InterPro" id="IPR020422">
    <property type="entry name" value="TYR_PHOSPHATASE_DUAL_dom"/>
</dbReference>
<dbReference type="AlphaFoldDB" id="A0ABD3R6U3"/>
<dbReference type="PANTHER" id="PTHR10159:SF529">
    <property type="entry name" value="TYROSINE-PROTEIN PHOSPHATASE DOMAIN-CONTAINING PROTEIN"/>
    <property type="match status" value="1"/>
</dbReference>
<evidence type="ECO:0000313" key="9">
    <source>
        <dbReference type="Proteomes" id="UP001530377"/>
    </source>
</evidence>
<evidence type="ECO:0000313" key="8">
    <source>
        <dbReference type="EMBL" id="KAL3808752.1"/>
    </source>
</evidence>
<keyword evidence="4" id="KW-0904">Protein phosphatase</keyword>
<dbReference type="EMBL" id="JALLPB020000473">
    <property type="protein sequence ID" value="KAL3808752.1"/>
    <property type="molecule type" value="Genomic_DNA"/>
</dbReference>
<dbReference type="InterPro" id="IPR000387">
    <property type="entry name" value="Tyr_Pase_dom"/>
</dbReference>
<feature type="domain" description="Tyrosine specific protein phosphatases" evidence="7">
    <location>
        <begin position="152"/>
        <end position="210"/>
    </location>
</feature>
<evidence type="ECO:0000256" key="5">
    <source>
        <dbReference type="SAM" id="SignalP"/>
    </source>
</evidence>
<dbReference type="EC" id="3.1.3.48" evidence="2"/>
<reference evidence="8 9" key="1">
    <citation type="submission" date="2024-10" db="EMBL/GenBank/DDBJ databases">
        <title>Updated reference genomes for cyclostephanoid diatoms.</title>
        <authorList>
            <person name="Roberts W.R."/>
            <person name="Alverson A.J."/>
        </authorList>
    </citation>
    <scope>NUCLEOTIDE SEQUENCE [LARGE SCALE GENOMIC DNA]</scope>
    <source>
        <strain evidence="8 9">AJA228-03</strain>
    </source>
</reference>
<protein>
    <recommendedName>
        <fullName evidence="2">protein-tyrosine-phosphatase</fullName>
        <ecNumber evidence="2">3.1.3.48</ecNumber>
    </recommendedName>
</protein>
<dbReference type="SMART" id="SM00195">
    <property type="entry name" value="DSPc"/>
    <property type="match status" value="1"/>
</dbReference>
<organism evidence="8 9">
    <name type="scientific">Cyclostephanos tholiformis</name>
    <dbReference type="NCBI Taxonomy" id="382380"/>
    <lineage>
        <taxon>Eukaryota</taxon>
        <taxon>Sar</taxon>
        <taxon>Stramenopiles</taxon>
        <taxon>Ochrophyta</taxon>
        <taxon>Bacillariophyta</taxon>
        <taxon>Coscinodiscophyceae</taxon>
        <taxon>Thalassiosirophycidae</taxon>
        <taxon>Stephanodiscales</taxon>
        <taxon>Stephanodiscaceae</taxon>
        <taxon>Cyclostephanos</taxon>
    </lineage>
</organism>